<dbReference type="InterPro" id="IPR018247">
    <property type="entry name" value="EF_Hand_1_Ca_BS"/>
</dbReference>
<protein>
    <recommendedName>
        <fullName evidence="3">EF-hand domain-containing protein</fullName>
    </recommendedName>
</protein>
<dbReference type="SMART" id="SM00054">
    <property type="entry name" value="EFh"/>
    <property type="match status" value="2"/>
</dbReference>
<reference evidence="4" key="1">
    <citation type="journal article" date="2020" name="Nature">
        <title>Giant virus diversity and host interactions through global metagenomics.</title>
        <authorList>
            <person name="Schulz F."/>
            <person name="Roux S."/>
            <person name="Paez-Espino D."/>
            <person name="Jungbluth S."/>
            <person name="Walsh D.A."/>
            <person name="Denef V.J."/>
            <person name="McMahon K.D."/>
            <person name="Konstantinidis K.T."/>
            <person name="Eloe-Fadrosh E.A."/>
            <person name="Kyrpides N.C."/>
            <person name="Woyke T."/>
        </authorList>
    </citation>
    <scope>NUCLEOTIDE SEQUENCE</scope>
    <source>
        <strain evidence="4">GVMAG-M-3300020192-26</strain>
    </source>
</reference>
<dbReference type="Pfam" id="PF13499">
    <property type="entry name" value="EF-hand_7"/>
    <property type="match status" value="1"/>
</dbReference>
<dbReference type="AlphaFoldDB" id="A0A6C0CAI6"/>
<dbReference type="PROSITE" id="PS00018">
    <property type="entry name" value="EF_HAND_1"/>
    <property type="match status" value="2"/>
</dbReference>
<dbReference type="EMBL" id="MN739359">
    <property type="protein sequence ID" value="QHT00820.1"/>
    <property type="molecule type" value="Genomic_DNA"/>
</dbReference>
<evidence type="ECO:0000259" key="3">
    <source>
        <dbReference type="PROSITE" id="PS50222"/>
    </source>
</evidence>
<dbReference type="CDD" id="cd00051">
    <property type="entry name" value="EFh"/>
    <property type="match status" value="1"/>
</dbReference>
<dbReference type="GO" id="GO:0005509">
    <property type="term" value="F:calcium ion binding"/>
    <property type="evidence" value="ECO:0007669"/>
    <property type="project" value="InterPro"/>
</dbReference>
<dbReference type="PANTHER" id="PTHR23050">
    <property type="entry name" value="CALCIUM BINDING PROTEIN"/>
    <property type="match status" value="1"/>
</dbReference>
<proteinExistence type="predicted"/>
<dbReference type="SUPFAM" id="SSF47473">
    <property type="entry name" value="EF-hand"/>
    <property type="match status" value="1"/>
</dbReference>
<accession>A0A6C0CAI6</accession>
<feature type="domain" description="EF-hand" evidence="3">
    <location>
        <begin position="151"/>
        <end position="186"/>
    </location>
</feature>
<dbReference type="Gene3D" id="1.10.238.10">
    <property type="entry name" value="EF-hand"/>
    <property type="match status" value="1"/>
</dbReference>
<evidence type="ECO:0000256" key="2">
    <source>
        <dbReference type="ARBA" id="ARBA00022837"/>
    </source>
</evidence>
<keyword evidence="1" id="KW-0677">Repeat</keyword>
<feature type="domain" description="EF-hand" evidence="3">
    <location>
        <begin position="108"/>
        <end position="143"/>
    </location>
</feature>
<dbReference type="InterPro" id="IPR050145">
    <property type="entry name" value="Centrin_CML-like"/>
</dbReference>
<organism evidence="4">
    <name type="scientific">viral metagenome</name>
    <dbReference type="NCBI Taxonomy" id="1070528"/>
    <lineage>
        <taxon>unclassified sequences</taxon>
        <taxon>metagenomes</taxon>
        <taxon>organismal metagenomes</taxon>
    </lineage>
</organism>
<evidence type="ECO:0000313" key="4">
    <source>
        <dbReference type="EMBL" id="QHT00820.1"/>
    </source>
</evidence>
<sequence>MMSKRVDHSEKKWYNYLKRKYKLSDDDMEEYIESFDSINKGEDITPEALKEFINSELNDQWSKYECDQILQSINREVSGGTLSGKTKNYLDIYGYLSYIIPICHEYVITRIGIREIFDSLDKNGDGKITCCELISLLYNVNRHMTTDEITEYTAKIKKICKIVDENGDGYISYDEFKKFMINIGLTNSSNKINEKFPEISLSDNTTKKMRHFSFPRTTRSVAP</sequence>
<keyword evidence="2" id="KW-0106">Calcium</keyword>
<name>A0A6C0CAI6_9ZZZZ</name>
<evidence type="ECO:0000256" key="1">
    <source>
        <dbReference type="ARBA" id="ARBA00022737"/>
    </source>
</evidence>
<dbReference type="InterPro" id="IPR002048">
    <property type="entry name" value="EF_hand_dom"/>
</dbReference>
<dbReference type="InterPro" id="IPR011992">
    <property type="entry name" value="EF-hand-dom_pair"/>
</dbReference>
<dbReference type="PROSITE" id="PS50222">
    <property type="entry name" value="EF_HAND_2"/>
    <property type="match status" value="2"/>
</dbReference>